<dbReference type="VEuPathDB" id="FungiDB:MCYG_06448"/>
<evidence type="ECO:0000256" key="1">
    <source>
        <dbReference type="ARBA" id="ARBA00023117"/>
    </source>
</evidence>
<evidence type="ECO:0000259" key="5">
    <source>
        <dbReference type="PROSITE" id="PS51525"/>
    </source>
</evidence>
<feature type="domain" description="NET" evidence="5">
    <location>
        <begin position="670"/>
        <end position="752"/>
    </location>
</feature>
<feature type="compositionally biased region" description="Polar residues" evidence="3">
    <location>
        <begin position="155"/>
        <end position="166"/>
    </location>
</feature>
<dbReference type="Proteomes" id="UP000002035">
    <property type="component" value="Unassembled WGS sequence"/>
</dbReference>
<feature type="compositionally biased region" description="Basic and acidic residues" evidence="3">
    <location>
        <begin position="367"/>
        <end position="380"/>
    </location>
</feature>
<keyword evidence="7" id="KW-1185">Reference proteome</keyword>
<dbReference type="PROSITE" id="PS00633">
    <property type="entry name" value="BROMODOMAIN_1"/>
    <property type="match status" value="1"/>
</dbReference>
<feature type="compositionally biased region" description="Low complexity" evidence="3">
    <location>
        <begin position="413"/>
        <end position="424"/>
    </location>
</feature>
<keyword evidence="1 2" id="KW-0103">Bromodomain</keyword>
<feature type="region of interest" description="Disordered" evidence="3">
    <location>
        <begin position="628"/>
        <end position="677"/>
    </location>
</feature>
<protein>
    <submittedName>
        <fullName evidence="6">Bromodomain-containing protein BDF1</fullName>
    </submittedName>
</protein>
<dbReference type="PRINTS" id="PR00503">
    <property type="entry name" value="BROMODOMAIN"/>
</dbReference>
<dbReference type="OMA" id="CEMVINE"/>
<feature type="region of interest" description="Disordered" evidence="3">
    <location>
        <begin position="1"/>
        <end position="308"/>
    </location>
</feature>
<feature type="compositionally biased region" description="Basic residues" evidence="3">
    <location>
        <begin position="632"/>
        <end position="652"/>
    </location>
</feature>
<reference evidence="7" key="1">
    <citation type="journal article" date="2012" name="MBio">
        <title>Comparative genome analysis of Trichophyton rubrum and related dermatophytes reveals candidate genes involved in infection.</title>
        <authorList>
            <person name="Martinez D.A."/>
            <person name="Oliver B.G."/>
            <person name="Graeser Y."/>
            <person name="Goldberg J.M."/>
            <person name="Li W."/>
            <person name="Martinez-Rossi N.M."/>
            <person name="Monod M."/>
            <person name="Shelest E."/>
            <person name="Barton R.C."/>
            <person name="Birch E."/>
            <person name="Brakhage A.A."/>
            <person name="Chen Z."/>
            <person name="Gurr S.J."/>
            <person name="Heiman D."/>
            <person name="Heitman J."/>
            <person name="Kosti I."/>
            <person name="Rossi A."/>
            <person name="Saif S."/>
            <person name="Samalova M."/>
            <person name="Saunders C.W."/>
            <person name="Shea T."/>
            <person name="Summerbell R.C."/>
            <person name="Xu J."/>
            <person name="Young S."/>
            <person name="Zeng Q."/>
            <person name="Birren B.W."/>
            <person name="Cuomo C.A."/>
            <person name="White T.C."/>
        </authorList>
    </citation>
    <scope>NUCLEOTIDE SEQUENCE [LARGE SCALE GENOMIC DNA]</scope>
    <source>
        <strain evidence="7">ATCC MYA-4605 / CBS 113480</strain>
    </source>
</reference>
<evidence type="ECO:0000256" key="3">
    <source>
        <dbReference type="SAM" id="MobiDB-lite"/>
    </source>
</evidence>
<dbReference type="GO" id="GO:0000785">
    <property type="term" value="C:chromatin"/>
    <property type="evidence" value="ECO:0007669"/>
    <property type="project" value="TreeGrafter"/>
</dbReference>
<feature type="compositionally biased region" description="Polar residues" evidence="3">
    <location>
        <begin position="55"/>
        <end position="71"/>
    </location>
</feature>
<dbReference type="GO" id="GO:0006338">
    <property type="term" value="P:chromatin remodeling"/>
    <property type="evidence" value="ECO:0007669"/>
    <property type="project" value="TreeGrafter"/>
</dbReference>
<feature type="compositionally biased region" description="Basic and acidic residues" evidence="3">
    <location>
        <begin position="142"/>
        <end position="154"/>
    </location>
</feature>
<dbReference type="Pfam" id="PF00439">
    <property type="entry name" value="Bromodomain"/>
    <property type="match status" value="1"/>
</dbReference>
<dbReference type="InterPro" id="IPR001487">
    <property type="entry name" value="Bromodomain"/>
</dbReference>
<feature type="compositionally biased region" description="Low complexity" evidence="3">
    <location>
        <begin position="274"/>
        <end position="300"/>
    </location>
</feature>
<feature type="compositionally biased region" description="Polar residues" evidence="3">
    <location>
        <begin position="24"/>
        <end position="42"/>
    </location>
</feature>
<feature type="region of interest" description="Disordered" evidence="3">
    <location>
        <begin position="581"/>
        <end position="611"/>
    </location>
</feature>
<feature type="compositionally biased region" description="Basic and acidic residues" evidence="3">
    <location>
        <begin position="435"/>
        <end position="446"/>
    </location>
</feature>
<evidence type="ECO:0000256" key="2">
    <source>
        <dbReference type="PROSITE-ProRule" id="PRU00035"/>
    </source>
</evidence>
<organism evidence="6 7">
    <name type="scientific">Arthroderma otae (strain ATCC MYA-4605 / CBS 113480)</name>
    <name type="common">Microsporum canis</name>
    <dbReference type="NCBI Taxonomy" id="554155"/>
    <lineage>
        <taxon>Eukaryota</taxon>
        <taxon>Fungi</taxon>
        <taxon>Dikarya</taxon>
        <taxon>Ascomycota</taxon>
        <taxon>Pezizomycotina</taxon>
        <taxon>Eurotiomycetes</taxon>
        <taxon>Eurotiomycetidae</taxon>
        <taxon>Onygenales</taxon>
        <taxon>Arthrodermataceae</taxon>
        <taxon>Microsporum</taxon>
    </lineage>
</organism>
<dbReference type="OrthoDB" id="784962at2759"/>
<sequence length="831" mass="90343">MTTPPNEGAAVVPGPVQPAPENQPGVQTDVHSNESSSKTLPKTESPAEQPEAPSANGNSQPQLNGHSSISNGVEPKPEPFDQQEPPPTDLLSPVGQPENHKTAGVESETAALHLGSSTGTEDVKRKSGSYAPVKASAEATEVDSKMEMGEDNANKGDTSNINTNMGQDDAHDSLFSSAPAPGPSEGQSVDHDMGITPAPVASNIAPSQQEEKPESMATEVDGKGKEDYVMKDVPEASPSAGEPTTFKVSREREDDEEERAAKRKKTEDLGPDQPALEAPALPPSSSAEPAAPATPAPETSNGLPDVLRDMTKAQTKFFTRTFQNLKRLTDAQMFKFPVDPIKLNIPTYYDFAGDRLYENFEKQLKKLPGHDEPDVTPAEKKTKKAATLPTKTQPSRRETRPAAPPPPPPVAAPAPRASTAGSPTFALGPEGLPLIRRDSTTVDGRPKRSIHPPKNRDLPFSMRPKKKKFQLELKFCQEVLDELHKQKHYPIASFFYVPVDPVALNIPTYHNVIKKPMDLQTMQTKLSTGQYENAKEFETDMRQIFKNCYKFNIVGDPVYSAGKATEDLFDRKWSQKARWLEAHEPASGHQSAGSSDESDEHEEEDSDDDQEKLTMLQKQIAEMSKQVEAITKKKKTPPASKKLTKSKGKKDGKKGAAGTVSKKDKKGGGSKAKSEKNRYITYQEKTMISNGISSLPEHKVSEALAIIQKDVPSLRGLNESEIELDIDELPNNVLLTLLKFVKQNAPASVLDGLDEPSDAEPLPSLPQPKPKKSKPMNKTEQEKQIRSLQSNLSKFKGGAGSGSAAGGHSYEQAHMSESSGDDEDSEESEEE</sequence>
<feature type="compositionally biased region" description="Pro residues" evidence="3">
    <location>
        <begin position="402"/>
        <end position="412"/>
    </location>
</feature>
<dbReference type="PANTHER" id="PTHR22880">
    <property type="entry name" value="FALZ-RELATED BROMODOMAIN-CONTAINING PROTEINS"/>
    <property type="match status" value="1"/>
</dbReference>
<dbReference type="Gene3D" id="1.20.1270.220">
    <property type="match status" value="1"/>
</dbReference>
<evidence type="ECO:0000313" key="7">
    <source>
        <dbReference type="Proteomes" id="UP000002035"/>
    </source>
</evidence>
<dbReference type="RefSeq" id="XP_002844484.1">
    <property type="nucleotide sequence ID" value="XM_002844438.1"/>
</dbReference>
<feature type="domain" description="Bromo" evidence="4">
    <location>
        <begin position="487"/>
        <end position="559"/>
    </location>
</feature>
<feature type="compositionally biased region" description="Acidic residues" evidence="3">
    <location>
        <begin position="819"/>
        <end position="831"/>
    </location>
</feature>
<dbReference type="Gene3D" id="1.20.920.10">
    <property type="entry name" value="Bromodomain-like"/>
    <property type="match status" value="1"/>
</dbReference>
<dbReference type="PANTHER" id="PTHR22880:SF225">
    <property type="entry name" value="BROMODOMAIN-CONTAINING PROTEIN BET-1-RELATED"/>
    <property type="match status" value="1"/>
</dbReference>
<feature type="compositionally biased region" description="Acidic residues" evidence="3">
    <location>
        <begin position="596"/>
        <end position="610"/>
    </location>
</feature>
<dbReference type="PROSITE" id="PS51525">
    <property type="entry name" value="NET"/>
    <property type="match status" value="1"/>
</dbReference>
<dbReference type="eggNOG" id="KOG1474">
    <property type="taxonomic scope" value="Eukaryota"/>
</dbReference>
<accession>C5FUP5</accession>
<dbReference type="InterPro" id="IPR027353">
    <property type="entry name" value="NET_dom"/>
</dbReference>
<name>C5FUP5_ARTOC</name>
<evidence type="ECO:0000259" key="4">
    <source>
        <dbReference type="PROSITE" id="PS50014"/>
    </source>
</evidence>
<proteinExistence type="predicted"/>
<dbReference type="STRING" id="554155.C5FUP5"/>
<dbReference type="GeneID" id="9222256"/>
<dbReference type="HOGENOM" id="CLU_001499_2_1_1"/>
<dbReference type="AlphaFoldDB" id="C5FUP5"/>
<dbReference type="EMBL" id="DS995706">
    <property type="protein sequence ID" value="EEQ33629.1"/>
    <property type="molecule type" value="Genomic_DNA"/>
</dbReference>
<dbReference type="GO" id="GO:0006355">
    <property type="term" value="P:regulation of DNA-templated transcription"/>
    <property type="evidence" value="ECO:0007669"/>
    <property type="project" value="TreeGrafter"/>
</dbReference>
<dbReference type="SUPFAM" id="SSF47370">
    <property type="entry name" value="Bromodomain"/>
    <property type="match status" value="2"/>
</dbReference>
<feature type="region of interest" description="Disordered" evidence="3">
    <location>
        <begin position="749"/>
        <end position="831"/>
    </location>
</feature>
<dbReference type="PROSITE" id="PS50014">
    <property type="entry name" value="BROMODOMAIN_2"/>
    <property type="match status" value="1"/>
</dbReference>
<dbReference type="InterPro" id="IPR050935">
    <property type="entry name" value="Bromo_chromatin_reader"/>
</dbReference>
<feature type="compositionally biased region" description="Basic and acidic residues" evidence="3">
    <location>
        <begin position="209"/>
        <end position="234"/>
    </location>
</feature>
<dbReference type="InterPro" id="IPR036427">
    <property type="entry name" value="Bromodomain-like_sf"/>
</dbReference>
<gene>
    <name evidence="6" type="ORF">MCYG_06448</name>
</gene>
<dbReference type="InterPro" id="IPR018359">
    <property type="entry name" value="Bromodomain_CS"/>
</dbReference>
<dbReference type="SMART" id="SM00297">
    <property type="entry name" value="BROMO"/>
    <property type="match status" value="1"/>
</dbReference>
<dbReference type="CDD" id="cd05499">
    <property type="entry name" value="Bromo_BDF1_2_II"/>
    <property type="match status" value="1"/>
</dbReference>
<feature type="region of interest" description="Disordered" evidence="3">
    <location>
        <begin position="367"/>
        <end position="461"/>
    </location>
</feature>
<dbReference type="Pfam" id="PF17035">
    <property type="entry name" value="BET"/>
    <property type="match status" value="1"/>
</dbReference>
<dbReference type="InterPro" id="IPR038336">
    <property type="entry name" value="NET_sf"/>
</dbReference>
<evidence type="ECO:0000313" key="6">
    <source>
        <dbReference type="EMBL" id="EEQ33629.1"/>
    </source>
</evidence>
<dbReference type="GO" id="GO:0005634">
    <property type="term" value="C:nucleus"/>
    <property type="evidence" value="ECO:0007669"/>
    <property type="project" value="TreeGrafter"/>
</dbReference>